<evidence type="ECO:0000313" key="4">
    <source>
        <dbReference type="EMBL" id="BBZ21080.1"/>
    </source>
</evidence>
<feature type="DNA-binding region" description="H-T-H motif" evidence="2">
    <location>
        <begin position="18"/>
        <end position="37"/>
    </location>
</feature>
<feature type="domain" description="HTH tetR-type" evidence="3">
    <location>
        <begin position="1"/>
        <end position="55"/>
    </location>
</feature>
<dbReference type="AlphaFoldDB" id="A0A7I7WVF1"/>
<gene>
    <name evidence="4" type="ORF">MGAD_54150</name>
</gene>
<name>A0A7I7WVF1_MYCGU</name>
<evidence type="ECO:0000256" key="2">
    <source>
        <dbReference type="PROSITE-ProRule" id="PRU00335"/>
    </source>
</evidence>
<dbReference type="EMBL" id="AP022608">
    <property type="protein sequence ID" value="BBZ21080.1"/>
    <property type="molecule type" value="Genomic_DNA"/>
</dbReference>
<dbReference type="InterPro" id="IPR001647">
    <property type="entry name" value="HTH_TetR"/>
</dbReference>
<dbReference type="Proteomes" id="UP000466187">
    <property type="component" value="Chromosome"/>
</dbReference>
<dbReference type="SUPFAM" id="SSF46689">
    <property type="entry name" value="Homeodomain-like"/>
    <property type="match status" value="1"/>
</dbReference>
<dbReference type="KEGG" id="mgad:MGAD_54150"/>
<organism evidence="4 5">
    <name type="scientific">Mycolicibacterium gadium</name>
    <name type="common">Mycobacterium gadium</name>
    <dbReference type="NCBI Taxonomy" id="1794"/>
    <lineage>
        <taxon>Bacteria</taxon>
        <taxon>Bacillati</taxon>
        <taxon>Actinomycetota</taxon>
        <taxon>Actinomycetes</taxon>
        <taxon>Mycobacteriales</taxon>
        <taxon>Mycobacteriaceae</taxon>
        <taxon>Mycolicibacterium</taxon>
    </lineage>
</organism>
<protein>
    <recommendedName>
        <fullName evidence="3">HTH tetR-type domain-containing protein</fullName>
    </recommendedName>
</protein>
<accession>A0A7I7WVF1</accession>
<proteinExistence type="predicted"/>
<dbReference type="PRINTS" id="PR00455">
    <property type="entry name" value="HTHTETR"/>
</dbReference>
<evidence type="ECO:0000259" key="3">
    <source>
        <dbReference type="PROSITE" id="PS50977"/>
    </source>
</evidence>
<evidence type="ECO:0000256" key="1">
    <source>
        <dbReference type="ARBA" id="ARBA00023125"/>
    </source>
</evidence>
<sequence>MLDAARALLLQHGVRAATIEAIAEASGAPIGSIYHRFGSLDTLIKQLWMRAVYRSQASFVAAAEHQDAREGAVAAALSIFEFCRDHPADARLLASFGKEDLIGATPDGPMAAELAELNLPVKRTVTALAERLYGQRSRKAVDRVMLAVFDLPYGAVNRHLVGGTRFPSGLRRHLETAVKAVIDDAQ</sequence>
<dbReference type="GO" id="GO:0003677">
    <property type="term" value="F:DNA binding"/>
    <property type="evidence" value="ECO:0007669"/>
    <property type="project" value="UniProtKB-UniRule"/>
</dbReference>
<dbReference type="Pfam" id="PF00440">
    <property type="entry name" value="TetR_N"/>
    <property type="match status" value="1"/>
</dbReference>
<evidence type="ECO:0000313" key="5">
    <source>
        <dbReference type="Proteomes" id="UP000466187"/>
    </source>
</evidence>
<keyword evidence="1 2" id="KW-0238">DNA-binding</keyword>
<reference evidence="4 5" key="1">
    <citation type="journal article" date="2019" name="Emerg. Microbes Infect.">
        <title>Comprehensive subspecies identification of 175 nontuberculous mycobacteria species based on 7547 genomic profiles.</title>
        <authorList>
            <person name="Matsumoto Y."/>
            <person name="Kinjo T."/>
            <person name="Motooka D."/>
            <person name="Nabeya D."/>
            <person name="Jung N."/>
            <person name="Uechi K."/>
            <person name="Horii T."/>
            <person name="Iida T."/>
            <person name="Fujita J."/>
            <person name="Nakamura S."/>
        </authorList>
    </citation>
    <scope>NUCLEOTIDE SEQUENCE [LARGE SCALE GENOMIC DNA]</scope>
    <source>
        <strain evidence="4 5">JCM 12688</strain>
    </source>
</reference>
<dbReference type="Gene3D" id="1.10.357.10">
    <property type="entry name" value="Tetracycline Repressor, domain 2"/>
    <property type="match status" value="1"/>
</dbReference>
<dbReference type="InterPro" id="IPR009057">
    <property type="entry name" value="Homeodomain-like_sf"/>
</dbReference>
<dbReference type="PROSITE" id="PS50977">
    <property type="entry name" value="HTH_TETR_2"/>
    <property type="match status" value="1"/>
</dbReference>